<dbReference type="STRING" id="1009370.ALO_00910"/>
<protein>
    <submittedName>
        <fullName evidence="8">Beta-ketoacyl synthase</fullName>
    </submittedName>
</protein>
<dbReference type="InterPro" id="IPR016039">
    <property type="entry name" value="Thiolase-like"/>
</dbReference>
<dbReference type="InterPro" id="IPR014030">
    <property type="entry name" value="Ketoacyl_synth_N"/>
</dbReference>
<dbReference type="Gene3D" id="3.40.47.10">
    <property type="match status" value="1"/>
</dbReference>
<dbReference type="GO" id="GO:0004315">
    <property type="term" value="F:3-oxoacyl-[acyl-carrier-protein] synthase activity"/>
    <property type="evidence" value="ECO:0007669"/>
    <property type="project" value="InterPro"/>
</dbReference>
<dbReference type="AlphaFoldDB" id="F7NDS5"/>
<dbReference type="SMART" id="SM01294">
    <property type="entry name" value="PKS_PP_betabranch"/>
    <property type="match status" value="1"/>
</dbReference>
<evidence type="ECO:0000259" key="6">
    <source>
        <dbReference type="PROSITE" id="PS50075"/>
    </source>
</evidence>
<organism evidence="8 9">
    <name type="scientific">Acetonema longum DSM 6540</name>
    <dbReference type="NCBI Taxonomy" id="1009370"/>
    <lineage>
        <taxon>Bacteria</taxon>
        <taxon>Bacillati</taxon>
        <taxon>Bacillota</taxon>
        <taxon>Negativicutes</taxon>
        <taxon>Acetonemataceae</taxon>
        <taxon>Acetonema</taxon>
    </lineage>
</organism>
<dbReference type="SUPFAM" id="SSF47336">
    <property type="entry name" value="ACP-like"/>
    <property type="match status" value="1"/>
</dbReference>
<evidence type="ECO:0000256" key="2">
    <source>
        <dbReference type="ARBA" id="ARBA00004789"/>
    </source>
</evidence>
<dbReference type="InterPro" id="IPR020806">
    <property type="entry name" value="PKS_PP-bd"/>
</dbReference>
<sequence>MAKKTPGAAGEPRSEKTSRDIQNWLIGKLAERLKVEQQKIDVREPLYNYGLDSVESVTITGELGEWLGRDVSPTLVWDYPTIEGITRFLTGKPDQPVVGDTARNKPSVEPIAIIGIGCRFPGAQGHKAFWQLLQNGVDAIREAPPGYQRAGRSTGNRNADREQNGWGGFLEAIDEFDAPFFGISPREAVSMDPQQRLLLEVAWEALEDAGQVPERLAGQPVGVFVGVSGYEYGTLLNQFTTQDIYTATGNALSIVSNRISYLFNFQGPSLSVDTACSSSLVAVHLACQSLRNGESAMALAGGVNLLLSPELTTAFAKAGMLASDGRCKTFAAEANGYVRGEGAGVVVLKPLSRALADGDMIYALIAGSAVNQDGRSNGLTAPNGRAQEQVLLDAYRQAGVSPGQIQYIEAHGTGTSLGDPIEAKALGKVLALDRSPQHPCLIGSAKTNIGHLEAAAGIAGIIKVALAIKHRQIPASLHFTNPNPYIPFADLPLRVQTELGSWPDTSVPALAGVSSFGFGGTNAHIVLKGFQPVTIKNTAWRPVYRKRTICCLSPLPDSKPCRSWPGLTGTI</sequence>
<keyword evidence="4" id="KW-0597">Phosphoprotein</keyword>
<evidence type="ECO:0000256" key="1">
    <source>
        <dbReference type="ARBA" id="ARBA00003299"/>
    </source>
</evidence>
<keyword evidence="3" id="KW-0596">Phosphopantetheine</keyword>
<dbReference type="Pfam" id="PF00550">
    <property type="entry name" value="PP-binding"/>
    <property type="match status" value="1"/>
</dbReference>
<name>F7NDS5_9FIRM</name>
<dbReference type="eggNOG" id="COG3321">
    <property type="taxonomic scope" value="Bacteria"/>
</dbReference>
<dbReference type="PROSITE" id="PS00606">
    <property type="entry name" value="KS3_1"/>
    <property type="match status" value="1"/>
</dbReference>
<dbReference type="GO" id="GO:0071770">
    <property type="term" value="P:DIM/DIP cell wall layer assembly"/>
    <property type="evidence" value="ECO:0007669"/>
    <property type="project" value="TreeGrafter"/>
</dbReference>
<dbReference type="CDD" id="cd00833">
    <property type="entry name" value="PKS"/>
    <property type="match status" value="1"/>
</dbReference>
<proteinExistence type="predicted"/>
<dbReference type="Gene3D" id="1.10.1200.10">
    <property type="entry name" value="ACP-like"/>
    <property type="match status" value="1"/>
</dbReference>
<dbReference type="InterPro" id="IPR020841">
    <property type="entry name" value="PKS_Beta-ketoAc_synthase_dom"/>
</dbReference>
<dbReference type="EMBL" id="AFGF01000012">
    <property type="protein sequence ID" value="EGO65796.1"/>
    <property type="molecule type" value="Genomic_DNA"/>
</dbReference>
<dbReference type="Proteomes" id="UP000003240">
    <property type="component" value="Unassembled WGS sequence"/>
</dbReference>
<dbReference type="InterPro" id="IPR018201">
    <property type="entry name" value="Ketoacyl_synth_AS"/>
</dbReference>
<dbReference type="OrthoDB" id="2460252at2"/>
<dbReference type="InterPro" id="IPR009081">
    <property type="entry name" value="PP-bd_ACP"/>
</dbReference>
<dbReference type="SUPFAM" id="SSF53901">
    <property type="entry name" value="Thiolase-like"/>
    <property type="match status" value="1"/>
</dbReference>
<comment type="caution">
    <text evidence="8">The sequence shown here is derived from an EMBL/GenBank/DDBJ whole genome shotgun (WGS) entry which is preliminary data.</text>
</comment>
<dbReference type="GO" id="GO:0005737">
    <property type="term" value="C:cytoplasm"/>
    <property type="evidence" value="ECO:0007669"/>
    <property type="project" value="TreeGrafter"/>
</dbReference>
<evidence type="ECO:0000256" key="5">
    <source>
        <dbReference type="ARBA" id="ARBA00022679"/>
    </source>
</evidence>
<dbReference type="PANTHER" id="PTHR43775">
    <property type="entry name" value="FATTY ACID SYNTHASE"/>
    <property type="match status" value="1"/>
</dbReference>
<evidence type="ECO:0000313" key="9">
    <source>
        <dbReference type="Proteomes" id="UP000003240"/>
    </source>
</evidence>
<comment type="function">
    <text evidence="1">Involved in some intermediate steps for the synthesis of the antibiotic polyketide bacillaene which is involved in secondary metabolism.</text>
</comment>
<keyword evidence="5" id="KW-0808">Transferase</keyword>
<dbReference type="GO" id="GO:0031177">
    <property type="term" value="F:phosphopantetheine binding"/>
    <property type="evidence" value="ECO:0007669"/>
    <property type="project" value="InterPro"/>
</dbReference>
<evidence type="ECO:0000313" key="8">
    <source>
        <dbReference type="EMBL" id="EGO65796.1"/>
    </source>
</evidence>
<comment type="pathway">
    <text evidence="2">Antibiotic biosynthesis; bacillaene biosynthesis.</text>
</comment>
<dbReference type="PROSITE" id="PS52004">
    <property type="entry name" value="KS3_2"/>
    <property type="match status" value="1"/>
</dbReference>
<dbReference type="InterPro" id="IPR014031">
    <property type="entry name" value="Ketoacyl_synth_C"/>
</dbReference>
<gene>
    <name evidence="8" type="ORF">ALO_00910</name>
</gene>
<evidence type="ECO:0000256" key="3">
    <source>
        <dbReference type="ARBA" id="ARBA00022450"/>
    </source>
</evidence>
<dbReference type="GO" id="GO:0005886">
    <property type="term" value="C:plasma membrane"/>
    <property type="evidence" value="ECO:0007669"/>
    <property type="project" value="TreeGrafter"/>
</dbReference>
<dbReference type="Pfam" id="PF16197">
    <property type="entry name" value="KAsynt_C_assoc"/>
    <property type="match status" value="1"/>
</dbReference>
<dbReference type="Pfam" id="PF02801">
    <property type="entry name" value="Ketoacyl-synt_C"/>
    <property type="match status" value="1"/>
</dbReference>
<dbReference type="SMART" id="SM00825">
    <property type="entry name" value="PKS_KS"/>
    <property type="match status" value="1"/>
</dbReference>
<keyword evidence="9" id="KW-1185">Reference proteome</keyword>
<dbReference type="SMART" id="SM00823">
    <property type="entry name" value="PKS_PP"/>
    <property type="match status" value="1"/>
</dbReference>
<dbReference type="InterPro" id="IPR050091">
    <property type="entry name" value="PKS_NRPS_Biosynth_Enz"/>
</dbReference>
<dbReference type="PROSITE" id="PS50075">
    <property type="entry name" value="CARRIER"/>
    <property type="match status" value="1"/>
</dbReference>
<accession>F7NDS5</accession>
<dbReference type="GO" id="GO:0004312">
    <property type="term" value="F:fatty acid synthase activity"/>
    <property type="evidence" value="ECO:0007669"/>
    <property type="project" value="TreeGrafter"/>
</dbReference>
<evidence type="ECO:0000259" key="7">
    <source>
        <dbReference type="PROSITE" id="PS52004"/>
    </source>
</evidence>
<dbReference type="InterPro" id="IPR036736">
    <property type="entry name" value="ACP-like_sf"/>
</dbReference>
<evidence type="ECO:0000256" key="4">
    <source>
        <dbReference type="ARBA" id="ARBA00022553"/>
    </source>
</evidence>
<dbReference type="PANTHER" id="PTHR43775:SF37">
    <property type="entry name" value="SI:DKEY-61P9.11"/>
    <property type="match status" value="1"/>
</dbReference>
<feature type="domain" description="Ketosynthase family 3 (KS3)" evidence="7">
    <location>
        <begin position="108"/>
        <end position="529"/>
    </location>
</feature>
<dbReference type="InterPro" id="IPR032821">
    <property type="entry name" value="PKS_assoc"/>
</dbReference>
<reference evidence="8 9" key="1">
    <citation type="journal article" date="2011" name="EMBO J.">
        <title>Structural diversity of bacterial flagellar motors.</title>
        <authorList>
            <person name="Chen S."/>
            <person name="Beeby M."/>
            <person name="Murphy G.E."/>
            <person name="Leadbetter J.R."/>
            <person name="Hendrixson D.R."/>
            <person name="Briegel A."/>
            <person name="Li Z."/>
            <person name="Shi J."/>
            <person name="Tocheva E.I."/>
            <person name="Muller A."/>
            <person name="Dobro M.J."/>
            <person name="Jensen G.J."/>
        </authorList>
    </citation>
    <scope>NUCLEOTIDE SEQUENCE [LARGE SCALE GENOMIC DNA]</scope>
    <source>
        <strain evidence="8 9">DSM 6540</strain>
    </source>
</reference>
<dbReference type="GO" id="GO:0006633">
    <property type="term" value="P:fatty acid biosynthetic process"/>
    <property type="evidence" value="ECO:0007669"/>
    <property type="project" value="InterPro"/>
</dbReference>
<dbReference type="RefSeq" id="WP_004091840.1">
    <property type="nucleotide sequence ID" value="NZ_AFGF01000012.1"/>
</dbReference>
<feature type="domain" description="Carrier" evidence="6">
    <location>
        <begin position="16"/>
        <end position="93"/>
    </location>
</feature>
<dbReference type="FunFam" id="3.40.47.10:FF:000019">
    <property type="entry name" value="Polyketide synthase type I"/>
    <property type="match status" value="1"/>
</dbReference>
<dbReference type="Pfam" id="PF00109">
    <property type="entry name" value="ketoacyl-synt"/>
    <property type="match status" value="1"/>
</dbReference>